<dbReference type="PANTHER" id="PTHR40018">
    <property type="entry name" value="[PSI+] INDUCTION PROTEIN 2"/>
    <property type="match status" value="1"/>
</dbReference>
<protein>
    <submittedName>
        <fullName evidence="3">Uncharacterized protein</fullName>
    </submittedName>
</protein>
<keyword evidence="4" id="KW-1185">Reference proteome</keyword>
<feature type="transmembrane region" description="Helical" evidence="2">
    <location>
        <begin position="54"/>
        <end position="75"/>
    </location>
</feature>
<dbReference type="PANTHER" id="PTHR40018:SF1">
    <property type="entry name" value="[PSI+] INDUCTION PROTEIN 2"/>
    <property type="match status" value="1"/>
</dbReference>
<proteinExistence type="predicted"/>
<reference evidence="4" key="1">
    <citation type="submission" date="2019-03" db="EMBL/GenBank/DDBJ databases">
        <title>Snf2 controls pulcherriminic acid biosynthesis and connects pigmentation and antifungal activity of the yeast Metschnikowia pulcherrima.</title>
        <authorList>
            <person name="Gore-Lloyd D."/>
            <person name="Sumann I."/>
            <person name="Brachmann A.O."/>
            <person name="Schneeberger K."/>
            <person name="Ortiz-Merino R.A."/>
            <person name="Moreno-Beltran M."/>
            <person name="Schlaefli M."/>
            <person name="Kirner P."/>
            <person name="Santos Kron A."/>
            <person name="Wolfe K.H."/>
            <person name="Piel J."/>
            <person name="Ahrens C.H."/>
            <person name="Henk D."/>
            <person name="Freimoser F.M."/>
        </authorList>
    </citation>
    <scope>NUCLEOTIDE SEQUENCE [LARGE SCALE GENOMIC DNA]</scope>
    <source>
        <strain evidence="4">APC 1.2</strain>
    </source>
</reference>
<dbReference type="InterPro" id="IPR037504">
    <property type="entry name" value="PSI_induc_2"/>
</dbReference>
<sequence>MHITLNDTAYISNLFQRDFYTIDGEQSAWDLCMEDTTCKTLSIVGIVMGSLTMLWFLLAACLVCFLGVSCFNAMFCGGCGNSNKKDDEMHQQQQVHHGNYYAQNPPMNMYPPSQGMQQRQMPVQGSPGSIAVSQNATTHLTGNLSEIYQPKSSQQTSTPSVPYVPASEQSTVYLAAPAEPAVSFPPTSQQAEPKQT</sequence>
<keyword evidence="2" id="KW-1133">Transmembrane helix</keyword>
<name>A0A4P6XU50_9ASCO</name>
<keyword evidence="2" id="KW-0472">Membrane</keyword>
<feature type="region of interest" description="Disordered" evidence="1">
    <location>
        <begin position="177"/>
        <end position="196"/>
    </location>
</feature>
<evidence type="ECO:0000313" key="4">
    <source>
        <dbReference type="Proteomes" id="UP000292447"/>
    </source>
</evidence>
<accession>A0A4P6XU50</accession>
<organism evidence="3 4">
    <name type="scientific">Metschnikowia aff. pulcherrima</name>
    <dbReference type="NCBI Taxonomy" id="2163413"/>
    <lineage>
        <taxon>Eukaryota</taxon>
        <taxon>Fungi</taxon>
        <taxon>Dikarya</taxon>
        <taxon>Ascomycota</taxon>
        <taxon>Saccharomycotina</taxon>
        <taxon>Pichiomycetes</taxon>
        <taxon>Metschnikowiaceae</taxon>
        <taxon>Metschnikowia</taxon>
    </lineage>
</organism>
<dbReference type="GO" id="GO:0005935">
    <property type="term" value="C:cellular bud neck"/>
    <property type="evidence" value="ECO:0007669"/>
    <property type="project" value="TreeGrafter"/>
</dbReference>
<dbReference type="AlphaFoldDB" id="A0A4P6XU50"/>
<keyword evidence="2" id="KW-0812">Transmembrane</keyword>
<evidence type="ECO:0000313" key="3">
    <source>
        <dbReference type="EMBL" id="QBM90719.1"/>
    </source>
</evidence>
<feature type="compositionally biased region" description="Polar residues" evidence="1">
    <location>
        <begin position="185"/>
        <end position="196"/>
    </location>
</feature>
<gene>
    <name evidence="3" type="ORF">METSCH_F03050</name>
</gene>
<evidence type="ECO:0000256" key="1">
    <source>
        <dbReference type="SAM" id="MobiDB-lite"/>
    </source>
</evidence>
<dbReference type="EMBL" id="CP034461">
    <property type="protein sequence ID" value="QBM90719.1"/>
    <property type="molecule type" value="Genomic_DNA"/>
</dbReference>
<dbReference type="Proteomes" id="UP000292447">
    <property type="component" value="Chromosome VI"/>
</dbReference>
<dbReference type="GO" id="GO:0005886">
    <property type="term" value="C:plasma membrane"/>
    <property type="evidence" value="ECO:0007669"/>
    <property type="project" value="TreeGrafter"/>
</dbReference>
<evidence type="ECO:0000256" key="2">
    <source>
        <dbReference type="SAM" id="Phobius"/>
    </source>
</evidence>